<dbReference type="PANTHER" id="PTHR33784">
    <property type="entry name" value="OS05G0482100 PROTEIN"/>
    <property type="match status" value="1"/>
</dbReference>
<dbReference type="Proteomes" id="UP000289738">
    <property type="component" value="Chromosome A10"/>
</dbReference>
<dbReference type="AlphaFoldDB" id="A0A445B6G3"/>
<dbReference type="PANTHER" id="PTHR33784:SF10">
    <property type="entry name" value="F-BOX PROTEIN"/>
    <property type="match status" value="1"/>
</dbReference>
<name>A0A445B6G3_ARAHY</name>
<dbReference type="InterPro" id="IPR057136">
    <property type="entry name" value="At2g35280_TPR_dom"/>
</dbReference>
<accession>A0A445B6G3</accession>
<dbReference type="STRING" id="3818.A0A445B6G3"/>
<reference evidence="2 3" key="1">
    <citation type="submission" date="2019-01" db="EMBL/GenBank/DDBJ databases">
        <title>Sequencing of cultivated peanut Arachis hypogaea provides insights into genome evolution and oil improvement.</title>
        <authorList>
            <person name="Chen X."/>
        </authorList>
    </citation>
    <scope>NUCLEOTIDE SEQUENCE [LARGE SCALE GENOMIC DNA]</scope>
    <source>
        <strain evidence="3">cv. Fuhuasheng</strain>
        <tissue evidence="2">Leaves</tissue>
    </source>
</reference>
<organism evidence="2 3">
    <name type="scientific">Arachis hypogaea</name>
    <name type="common">Peanut</name>
    <dbReference type="NCBI Taxonomy" id="3818"/>
    <lineage>
        <taxon>Eukaryota</taxon>
        <taxon>Viridiplantae</taxon>
        <taxon>Streptophyta</taxon>
        <taxon>Embryophyta</taxon>
        <taxon>Tracheophyta</taxon>
        <taxon>Spermatophyta</taxon>
        <taxon>Magnoliopsida</taxon>
        <taxon>eudicotyledons</taxon>
        <taxon>Gunneridae</taxon>
        <taxon>Pentapetalae</taxon>
        <taxon>rosids</taxon>
        <taxon>fabids</taxon>
        <taxon>Fabales</taxon>
        <taxon>Fabaceae</taxon>
        <taxon>Papilionoideae</taxon>
        <taxon>50 kb inversion clade</taxon>
        <taxon>dalbergioids sensu lato</taxon>
        <taxon>Dalbergieae</taxon>
        <taxon>Pterocarpus clade</taxon>
        <taxon>Arachis</taxon>
    </lineage>
</organism>
<dbReference type="InterPro" id="IPR040338">
    <property type="entry name" value="At1g67623-like"/>
</dbReference>
<feature type="domain" description="At2g35280-like TPR" evidence="1">
    <location>
        <begin position="136"/>
        <end position="229"/>
    </location>
</feature>
<feature type="domain" description="At2g35280-like TPR" evidence="1">
    <location>
        <begin position="587"/>
        <end position="687"/>
    </location>
</feature>
<dbReference type="SUPFAM" id="SSF81383">
    <property type="entry name" value="F-box domain"/>
    <property type="match status" value="2"/>
</dbReference>
<protein>
    <recommendedName>
        <fullName evidence="1">At2g35280-like TPR domain-containing protein</fullName>
    </recommendedName>
</protein>
<feature type="domain" description="At2g35280-like TPR" evidence="1">
    <location>
        <begin position="328"/>
        <end position="422"/>
    </location>
</feature>
<dbReference type="Pfam" id="PF23310">
    <property type="entry name" value="TPR_27"/>
    <property type="match status" value="3"/>
</dbReference>
<sequence length="744" mass="84946">MKKTSRKTYVVLNRNPFPPPTNGSILKSILKRSVTSSYILFIISNNPSTKSLQMAGSSQKDRKKVGVFVQHECPLNLLPREIWSSIAVMVASNSIEDLFNMQATCKEFLGAASSDAVYKHATMSYKPLAHFLLHLDGPERRFLDRCVEVGNVDAILRHGFVEYLRFGRRDKGMELLARASTEGNVEAGYLCAMLLMFDHEDEEEVKRGVQMMEVIRISRKLESCSKFFRGVFNDAIVLLLEIKKRNAAKKVRKKGTVSVEYECLLNLLPHDIWVRIATKVASYSIKDLFNMQATCKVFLGAARSDDVYKEASMLELPIAFFLYYYGRPEQRFIECCVEAGNPAAILWVGMTEFVWIGHSIGGIDTLTMAATEGDLEACYMCAMLLLSLAKEDEEHMRKGLEFFEIVRDSGAFERCREVFMQVFAGPWVEVKPLDPRLPEVCQSTSYRTRSTMGYVEDLSRVSCVQCLADYEVLVFREFLHPNKNVYFGVCVFQGSRIWYYPSAKPLQMAGSSKTNRKERNVSVEHEYPLNLLLRDIWVRIATKVASNLIHDLFNMQASYKVFLELASSEAVYQHATMQVIPIVSFLFYLDRPERRFIDHCVEAENTDAILRQGLTEYFWIARRGIGMELLSSASTEGSVEAGYLSAMLLLCDHEDEEEVQRVVEMLEFIRTSRKLERCKEFFADIFWEQCVDERSSDPGHAVACRSTTCTIRGTMAGVNDVSRVSCVHCLADYEVMVFLEMFRF</sequence>
<comment type="caution">
    <text evidence="2">The sequence shown here is derived from an EMBL/GenBank/DDBJ whole genome shotgun (WGS) entry which is preliminary data.</text>
</comment>
<evidence type="ECO:0000313" key="3">
    <source>
        <dbReference type="Proteomes" id="UP000289738"/>
    </source>
</evidence>
<dbReference type="InterPro" id="IPR036047">
    <property type="entry name" value="F-box-like_dom_sf"/>
</dbReference>
<keyword evidence="3" id="KW-1185">Reference proteome</keyword>
<proteinExistence type="predicted"/>
<evidence type="ECO:0000259" key="1">
    <source>
        <dbReference type="Pfam" id="PF23310"/>
    </source>
</evidence>
<dbReference type="EMBL" id="SDMP01000010">
    <property type="protein sequence ID" value="RYR34259.1"/>
    <property type="molecule type" value="Genomic_DNA"/>
</dbReference>
<evidence type="ECO:0000313" key="2">
    <source>
        <dbReference type="EMBL" id="RYR34259.1"/>
    </source>
</evidence>
<gene>
    <name evidence="2" type="ORF">Ahy_A10g049022</name>
</gene>